<evidence type="ECO:0000313" key="5">
    <source>
        <dbReference type="Proteomes" id="UP000019375"/>
    </source>
</evidence>
<dbReference type="Gene3D" id="3.40.720.10">
    <property type="entry name" value="Alkaline Phosphatase, subunit A"/>
    <property type="match status" value="1"/>
</dbReference>
<feature type="domain" description="Sulfatase N-terminal" evidence="3">
    <location>
        <begin position="10"/>
        <end position="343"/>
    </location>
</feature>
<accession>A0A8J2TCW3</accession>
<organism evidence="4 5">
    <name type="scientific">Zygosaccharomyces bailii (strain CLIB 213 / ATCC 58445 / CBS 680 / BCRC 21525 / NBRC 1098 / NCYC 1416 / NRRL Y-2227)</name>
    <dbReference type="NCBI Taxonomy" id="1333698"/>
    <lineage>
        <taxon>Eukaryota</taxon>
        <taxon>Fungi</taxon>
        <taxon>Dikarya</taxon>
        <taxon>Ascomycota</taxon>
        <taxon>Saccharomycotina</taxon>
        <taxon>Saccharomycetes</taxon>
        <taxon>Saccharomycetales</taxon>
        <taxon>Saccharomycetaceae</taxon>
        <taxon>Zygosaccharomyces</taxon>
    </lineage>
</organism>
<keyword evidence="5" id="KW-1185">Reference proteome</keyword>
<protein>
    <submittedName>
        <fullName evidence="4">ZYBA0S20-00188g1_1</fullName>
    </submittedName>
</protein>
<dbReference type="Pfam" id="PF00884">
    <property type="entry name" value="Sulfatase"/>
    <property type="match status" value="1"/>
</dbReference>
<reference evidence="5" key="1">
    <citation type="journal article" date="2013" name="Genome Announc.">
        <title>Genome sequence of the food spoilage yeast Zygosaccharomyces bailii CLIB 213(T).</title>
        <authorList>
            <person name="Galeote V."/>
            <person name="Bigey F."/>
            <person name="Devillers H."/>
            <person name="Neuveglise C."/>
            <person name="Dequin S."/>
        </authorList>
    </citation>
    <scope>NUCLEOTIDE SEQUENCE [LARGE SCALE GENOMIC DNA]</scope>
    <source>
        <strain evidence="5">CLIB 213 / ATCC 58445 / CBS 680 / CCRC 21525 / NBRC 1098 / NCYC 1416 / NRRL Y-2227</strain>
    </source>
</reference>
<evidence type="ECO:0000256" key="2">
    <source>
        <dbReference type="ARBA" id="ARBA00022801"/>
    </source>
</evidence>
<dbReference type="EMBL" id="HG316473">
    <property type="protein sequence ID" value="CDF92059.1"/>
    <property type="molecule type" value="Genomic_DNA"/>
</dbReference>
<dbReference type="GO" id="GO:0019637">
    <property type="term" value="P:organophosphate metabolic process"/>
    <property type="evidence" value="ECO:0007669"/>
    <property type="project" value="UniProtKB-ARBA"/>
</dbReference>
<gene>
    <name evidence="4" type="ORF">BN860_00188g</name>
</gene>
<dbReference type="GO" id="GO:0004423">
    <property type="term" value="F:iduronate-2-sulfatase activity"/>
    <property type="evidence" value="ECO:0007669"/>
    <property type="project" value="TreeGrafter"/>
</dbReference>
<dbReference type="InterPro" id="IPR000917">
    <property type="entry name" value="Sulfatase_N"/>
</dbReference>
<dbReference type="Proteomes" id="UP000019375">
    <property type="component" value="Unassembled WGS sequence"/>
</dbReference>
<dbReference type="GO" id="GO:0005737">
    <property type="term" value="C:cytoplasm"/>
    <property type="evidence" value="ECO:0007669"/>
    <property type="project" value="TreeGrafter"/>
</dbReference>
<dbReference type="OrthoDB" id="96314at2759"/>
<name>A0A8J2TCW3_ZYGB2</name>
<sequence>MCEHELKGKPNYVLFMPDQLRYDCIGAFGNQHINTPNIDHLAASGTKFTNNFLQHSVCSQNRCSIFTSKYPHVTGKRGLNSLLQPFEDNLFKSLKEDGYHVAILGPRGDLFAKGATERSVDEYGFIVEPEVQFNASKDERTELKKVFDLWGRLFYRGKRNDIVDFDEALIKSAELWLRKPPSDKPWILLLPLIFPHCPFAVEEPYFSMYDRKLLPAPSDPKERRGYEPKYFQAFREAYDIEDVELDVWKEVIGVYYGMISRIDAQLGRITPLIDEKTTYTVFFTDHGEYLGDHGLIEKWPSAVSDSLVHEPLIIAGPGIPRGRTVDALTEMVDLGATIIDLASVKINYAINGKSLVPLLKGITDKGRDFVISEGGFLKSEEPIIEYATFFPYNLKASIQHKHTEAVGRVIALRDQNYTFVYRLYEKNELYSRRNDPKELNNLIDDSNYKSEISRYEKLLLRFFLGCSDHAPLSKDERFPSVSLPSPREQYEKRI</sequence>
<keyword evidence="2" id="KW-0378">Hydrolase</keyword>
<evidence type="ECO:0000259" key="3">
    <source>
        <dbReference type="Pfam" id="PF00884"/>
    </source>
</evidence>
<dbReference type="AlphaFoldDB" id="A0A8J2TCW3"/>
<proteinExistence type="predicted"/>
<keyword evidence="1" id="KW-0479">Metal-binding</keyword>
<dbReference type="PANTHER" id="PTHR45953">
    <property type="entry name" value="IDURONATE 2-SULFATASE"/>
    <property type="match status" value="1"/>
</dbReference>
<evidence type="ECO:0000256" key="1">
    <source>
        <dbReference type="ARBA" id="ARBA00022723"/>
    </source>
</evidence>
<dbReference type="InterPro" id="IPR017850">
    <property type="entry name" value="Alkaline_phosphatase_core_sf"/>
</dbReference>
<dbReference type="CDD" id="cd16150">
    <property type="entry name" value="sulfatase_like"/>
    <property type="match status" value="1"/>
</dbReference>
<dbReference type="GO" id="GO:0006796">
    <property type="term" value="P:phosphate-containing compound metabolic process"/>
    <property type="evidence" value="ECO:0007669"/>
    <property type="project" value="UniProtKB-ARBA"/>
</dbReference>
<evidence type="ECO:0000313" key="4">
    <source>
        <dbReference type="EMBL" id="CDF92059.1"/>
    </source>
</evidence>
<dbReference type="PANTHER" id="PTHR45953:SF1">
    <property type="entry name" value="IDURONATE 2-SULFATASE"/>
    <property type="match status" value="1"/>
</dbReference>
<dbReference type="SUPFAM" id="SSF53649">
    <property type="entry name" value="Alkaline phosphatase-like"/>
    <property type="match status" value="1"/>
</dbReference>
<dbReference type="GO" id="GO:0046872">
    <property type="term" value="F:metal ion binding"/>
    <property type="evidence" value="ECO:0007669"/>
    <property type="project" value="UniProtKB-KW"/>
</dbReference>